<dbReference type="EC" id="2.7.13.3" evidence="3"/>
<dbReference type="InterPro" id="IPR005467">
    <property type="entry name" value="His_kinase_dom"/>
</dbReference>
<feature type="transmembrane region" description="Helical" evidence="11">
    <location>
        <begin position="12"/>
        <end position="38"/>
    </location>
</feature>
<dbReference type="PROSITE" id="PS50885">
    <property type="entry name" value="HAMP"/>
    <property type="match status" value="1"/>
</dbReference>
<dbReference type="SMART" id="SM00388">
    <property type="entry name" value="HisKA"/>
    <property type="match status" value="1"/>
</dbReference>
<reference evidence="14 15" key="1">
    <citation type="journal article" date="2009" name="J. Bacteriol.">
        <title>Genome sequence of Azotobacter vinelandii, an obligate aerobe specialized to support diverse anaerobic metabolic processes.</title>
        <authorList>
            <person name="Setubal J.C."/>
            <person name="dos Santos P."/>
            <person name="Goldman B.S."/>
            <person name="Ertesvag H."/>
            <person name="Espin G."/>
            <person name="Rubio L.M."/>
            <person name="Valla S."/>
            <person name="Almeida N.F."/>
            <person name="Balasubramanian D."/>
            <person name="Cromes L."/>
            <person name="Curatti L."/>
            <person name="Du Z."/>
            <person name="Godsy E."/>
            <person name="Goodner B."/>
            <person name="Hellner-Burris K."/>
            <person name="Hernandez J.A."/>
            <person name="Houmiel K."/>
            <person name="Imperial J."/>
            <person name="Kennedy C."/>
            <person name="Larson T.J."/>
            <person name="Latreille P."/>
            <person name="Ligon L.S."/>
            <person name="Lu J."/>
            <person name="Maerk M."/>
            <person name="Miller N.M."/>
            <person name="Norton S."/>
            <person name="O'Carroll I.P."/>
            <person name="Paulsen I."/>
            <person name="Raulfs E.C."/>
            <person name="Roemer R."/>
            <person name="Rosser J."/>
            <person name="Segura D."/>
            <person name="Slater S."/>
            <person name="Stricklin S.L."/>
            <person name="Studholme D.J."/>
            <person name="Sun J."/>
            <person name="Viana C.J."/>
            <person name="Wallin E."/>
            <person name="Wang B."/>
            <person name="Wheeler C."/>
            <person name="Zhu H."/>
            <person name="Dean D.R."/>
            <person name="Dixon R."/>
            <person name="Wood D."/>
        </authorList>
    </citation>
    <scope>NUCLEOTIDE SEQUENCE [LARGE SCALE GENOMIC DNA]</scope>
    <source>
        <strain evidence="15">DJ / ATCC BAA-1303</strain>
    </source>
</reference>
<evidence type="ECO:0000256" key="1">
    <source>
        <dbReference type="ARBA" id="ARBA00000085"/>
    </source>
</evidence>
<dbReference type="Gene3D" id="3.30.565.10">
    <property type="entry name" value="Histidine kinase-like ATPase, C-terminal domain"/>
    <property type="match status" value="1"/>
</dbReference>
<dbReference type="GeneID" id="88185038"/>
<evidence type="ECO:0000256" key="3">
    <source>
        <dbReference type="ARBA" id="ARBA00012438"/>
    </source>
</evidence>
<dbReference type="eggNOG" id="COG2205">
    <property type="taxonomic scope" value="Bacteria"/>
</dbReference>
<gene>
    <name evidence="14" type="primary">colS</name>
    <name evidence="14" type="ordered locus">Avin_17790</name>
</gene>
<dbReference type="RefSeq" id="WP_012700402.1">
    <property type="nucleotide sequence ID" value="NC_012560.1"/>
</dbReference>
<keyword evidence="9" id="KW-0902">Two-component regulatory system</keyword>
<dbReference type="SMART" id="SM00304">
    <property type="entry name" value="HAMP"/>
    <property type="match status" value="1"/>
</dbReference>
<feature type="transmembrane region" description="Helical" evidence="11">
    <location>
        <begin position="131"/>
        <end position="155"/>
    </location>
</feature>
<dbReference type="PRINTS" id="PR00344">
    <property type="entry name" value="BCTRLSENSOR"/>
</dbReference>
<evidence type="ECO:0000256" key="5">
    <source>
        <dbReference type="ARBA" id="ARBA00022679"/>
    </source>
</evidence>
<feature type="domain" description="HAMP" evidence="13">
    <location>
        <begin position="156"/>
        <end position="210"/>
    </location>
</feature>
<evidence type="ECO:0000313" key="14">
    <source>
        <dbReference type="EMBL" id="ACO77992.1"/>
    </source>
</evidence>
<sequence length="421" mass="47406">MTHPKQPFARRIVIAFTLMTLVVSGFFSLSIVAIVHFVERHLVSQELKSELDTVINQDIRQGHIPRLDSATRFFASDLPPYAIPESLRHAEKGFSELREGERAYYIYVMKRDGQTYMLVEDQSEFEAREQMLFRGILFSFLLSVVGAWLLGLLLARKVIAPVIRLARQVRHRDQLLPLAPPLAPEYPDDEVGHLAAAFDSTLGQLRQSLERERLFTSDVSHELRTPLMVIQGSCELLRETELPAQANRQVERIGRAAQEMHELVQTFLILARARREEAASGGSATLASVAEEQSRRWGPPIRAKGLNFELVVEDTDSASYNLTFLSTVLSNLLRNALHYTENGTVRLILEKGGFRVEDSGAGIPAEHRERIFQPFVRGEQARGEGLGLGLSLVKRICTHQGWQVRVSDLEPSGSCFRVSLK</sequence>
<keyword evidence="7 14" id="KW-0418">Kinase</keyword>
<evidence type="ECO:0000259" key="12">
    <source>
        <dbReference type="PROSITE" id="PS50109"/>
    </source>
</evidence>
<keyword evidence="8 11" id="KW-1133">Transmembrane helix</keyword>
<dbReference type="InterPro" id="IPR036097">
    <property type="entry name" value="HisK_dim/P_sf"/>
</dbReference>
<dbReference type="EMBL" id="CP001157">
    <property type="protein sequence ID" value="ACO77992.1"/>
    <property type="molecule type" value="Genomic_DNA"/>
</dbReference>
<dbReference type="SMART" id="SM00387">
    <property type="entry name" value="HATPase_c"/>
    <property type="match status" value="1"/>
</dbReference>
<dbReference type="GO" id="GO:0000155">
    <property type="term" value="F:phosphorelay sensor kinase activity"/>
    <property type="evidence" value="ECO:0007669"/>
    <property type="project" value="InterPro"/>
</dbReference>
<keyword evidence="15" id="KW-1185">Reference proteome</keyword>
<dbReference type="InterPro" id="IPR050428">
    <property type="entry name" value="TCS_sensor_his_kinase"/>
</dbReference>
<dbReference type="SUPFAM" id="SSF55874">
    <property type="entry name" value="ATPase domain of HSP90 chaperone/DNA topoisomerase II/histidine kinase"/>
    <property type="match status" value="1"/>
</dbReference>
<proteinExistence type="predicted"/>
<evidence type="ECO:0000259" key="13">
    <source>
        <dbReference type="PROSITE" id="PS50885"/>
    </source>
</evidence>
<dbReference type="InterPro" id="IPR004358">
    <property type="entry name" value="Sig_transdc_His_kin-like_C"/>
</dbReference>
<dbReference type="PROSITE" id="PS50109">
    <property type="entry name" value="HIS_KIN"/>
    <property type="match status" value="1"/>
</dbReference>
<dbReference type="CDD" id="cd00082">
    <property type="entry name" value="HisKA"/>
    <property type="match status" value="1"/>
</dbReference>
<dbReference type="InterPro" id="IPR036890">
    <property type="entry name" value="HATPase_C_sf"/>
</dbReference>
<organism evidence="14 15">
    <name type="scientific">Azotobacter vinelandii (strain DJ / ATCC BAA-1303)</name>
    <dbReference type="NCBI Taxonomy" id="322710"/>
    <lineage>
        <taxon>Bacteria</taxon>
        <taxon>Pseudomonadati</taxon>
        <taxon>Pseudomonadota</taxon>
        <taxon>Gammaproteobacteria</taxon>
        <taxon>Pseudomonadales</taxon>
        <taxon>Pseudomonadaceae</taxon>
        <taxon>Azotobacter</taxon>
    </lineage>
</organism>
<name>C1DDM1_AZOVD</name>
<evidence type="ECO:0000256" key="7">
    <source>
        <dbReference type="ARBA" id="ARBA00022777"/>
    </source>
</evidence>
<protein>
    <recommendedName>
        <fullName evidence="3">histidine kinase</fullName>
        <ecNumber evidence="3">2.7.13.3</ecNumber>
    </recommendedName>
</protein>
<feature type="domain" description="Histidine kinase" evidence="12">
    <location>
        <begin position="218"/>
        <end position="421"/>
    </location>
</feature>
<evidence type="ECO:0000256" key="4">
    <source>
        <dbReference type="ARBA" id="ARBA00022553"/>
    </source>
</evidence>
<comment type="subcellular location">
    <subcellularLocation>
        <location evidence="2">Membrane</location>
    </subcellularLocation>
</comment>
<evidence type="ECO:0000256" key="11">
    <source>
        <dbReference type="SAM" id="Phobius"/>
    </source>
</evidence>
<evidence type="ECO:0000313" key="15">
    <source>
        <dbReference type="Proteomes" id="UP000002424"/>
    </source>
</evidence>
<keyword evidence="10 11" id="KW-0472">Membrane</keyword>
<dbReference type="KEGG" id="avn:Avin_17790"/>
<dbReference type="InterPro" id="IPR003661">
    <property type="entry name" value="HisK_dim/P_dom"/>
</dbReference>
<dbReference type="HOGENOM" id="CLU_000445_89_37_6"/>
<dbReference type="Pfam" id="PF00512">
    <property type="entry name" value="HisKA"/>
    <property type="match status" value="1"/>
</dbReference>
<evidence type="ECO:0000256" key="6">
    <source>
        <dbReference type="ARBA" id="ARBA00022692"/>
    </source>
</evidence>
<dbReference type="PANTHER" id="PTHR45436:SF16">
    <property type="entry name" value="HISTIDINE KINASE"/>
    <property type="match status" value="1"/>
</dbReference>
<dbReference type="Proteomes" id="UP000002424">
    <property type="component" value="Chromosome"/>
</dbReference>
<dbReference type="Gene3D" id="6.10.340.10">
    <property type="match status" value="1"/>
</dbReference>
<keyword evidence="5" id="KW-0808">Transferase</keyword>
<dbReference type="InterPro" id="IPR003660">
    <property type="entry name" value="HAMP_dom"/>
</dbReference>
<dbReference type="EnsemblBacteria" id="ACO77992">
    <property type="protein sequence ID" value="ACO77992"/>
    <property type="gene ID" value="Avin_17790"/>
</dbReference>
<accession>C1DDM1</accession>
<dbReference type="Gene3D" id="1.10.287.130">
    <property type="match status" value="1"/>
</dbReference>
<evidence type="ECO:0000256" key="9">
    <source>
        <dbReference type="ARBA" id="ARBA00023012"/>
    </source>
</evidence>
<evidence type="ECO:0000256" key="10">
    <source>
        <dbReference type="ARBA" id="ARBA00023136"/>
    </source>
</evidence>
<evidence type="ECO:0000256" key="8">
    <source>
        <dbReference type="ARBA" id="ARBA00022989"/>
    </source>
</evidence>
<dbReference type="Pfam" id="PF02518">
    <property type="entry name" value="HATPase_c"/>
    <property type="match status" value="1"/>
</dbReference>
<dbReference type="SUPFAM" id="SSF47384">
    <property type="entry name" value="Homodimeric domain of signal transducing histidine kinase"/>
    <property type="match status" value="1"/>
</dbReference>
<dbReference type="STRING" id="322710.Avin_17790"/>
<dbReference type="OrthoDB" id="9121563at2"/>
<evidence type="ECO:0000256" key="2">
    <source>
        <dbReference type="ARBA" id="ARBA00004370"/>
    </source>
</evidence>
<comment type="catalytic activity">
    <reaction evidence="1">
        <text>ATP + protein L-histidine = ADP + protein N-phospho-L-histidine.</text>
        <dbReference type="EC" id="2.7.13.3"/>
    </reaction>
</comment>
<dbReference type="Pfam" id="PF00672">
    <property type="entry name" value="HAMP"/>
    <property type="match status" value="1"/>
</dbReference>
<dbReference type="AlphaFoldDB" id="C1DDM1"/>
<dbReference type="InterPro" id="IPR003594">
    <property type="entry name" value="HATPase_dom"/>
</dbReference>
<dbReference type="GO" id="GO:0005886">
    <property type="term" value="C:plasma membrane"/>
    <property type="evidence" value="ECO:0007669"/>
    <property type="project" value="TreeGrafter"/>
</dbReference>
<dbReference type="PANTHER" id="PTHR45436">
    <property type="entry name" value="SENSOR HISTIDINE KINASE YKOH"/>
    <property type="match status" value="1"/>
</dbReference>
<keyword evidence="4" id="KW-0597">Phosphoprotein</keyword>
<keyword evidence="6 11" id="KW-0812">Transmembrane</keyword>